<comment type="similarity">
    <text evidence="2">Belongs to the isocitrate and isopropylmalate dehydrogenases family.</text>
</comment>
<protein>
    <submittedName>
        <fullName evidence="7">Isocitrate dehydrogenase NAD subunit gamma, mitochondrial</fullName>
    </submittedName>
</protein>
<evidence type="ECO:0000256" key="3">
    <source>
        <dbReference type="ARBA" id="ARBA00022532"/>
    </source>
</evidence>
<dbReference type="OMA" id="TCAHKAN"/>
<evidence type="ECO:0000256" key="4">
    <source>
        <dbReference type="ARBA" id="ARBA00022946"/>
    </source>
</evidence>
<dbReference type="SMART" id="SM01329">
    <property type="entry name" value="Iso_dh"/>
    <property type="match status" value="1"/>
</dbReference>
<dbReference type="OrthoDB" id="10261637at2759"/>
<feature type="domain" description="Isopropylmalate dehydrogenase-like" evidence="6">
    <location>
        <begin position="59"/>
        <end position="383"/>
    </location>
</feature>
<keyword evidence="8" id="KW-1185">Reference proteome</keyword>
<dbReference type="GO" id="GO:0005739">
    <property type="term" value="C:mitochondrion"/>
    <property type="evidence" value="ECO:0007669"/>
    <property type="project" value="UniProtKB-SubCell"/>
</dbReference>
<comment type="caution">
    <text evidence="7">The sequence shown here is derived from an EMBL/GenBank/DDBJ whole genome shotgun (WGS) entry which is preliminary data.</text>
</comment>
<dbReference type="GO" id="GO:0006102">
    <property type="term" value="P:isocitrate metabolic process"/>
    <property type="evidence" value="ECO:0007669"/>
    <property type="project" value="TreeGrafter"/>
</dbReference>
<organism evidence="7 8">
    <name type="scientific">Porphyridium purpureum</name>
    <name type="common">Red alga</name>
    <name type="synonym">Porphyridium cruentum</name>
    <dbReference type="NCBI Taxonomy" id="35688"/>
    <lineage>
        <taxon>Eukaryota</taxon>
        <taxon>Rhodophyta</taxon>
        <taxon>Bangiophyceae</taxon>
        <taxon>Porphyridiales</taxon>
        <taxon>Porphyridiaceae</taxon>
        <taxon>Porphyridium</taxon>
    </lineage>
</organism>
<evidence type="ECO:0000313" key="7">
    <source>
        <dbReference type="EMBL" id="KAA8499299.1"/>
    </source>
</evidence>
<dbReference type="EMBL" id="VRMN01000001">
    <property type="protein sequence ID" value="KAA8499299.1"/>
    <property type="molecule type" value="Genomic_DNA"/>
</dbReference>
<dbReference type="Gene3D" id="3.40.718.10">
    <property type="entry name" value="Isopropylmalate Dehydrogenase"/>
    <property type="match status" value="1"/>
</dbReference>
<evidence type="ECO:0000313" key="8">
    <source>
        <dbReference type="Proteomes" id="UP000324585"/>
    </source>
</evidence>
<dbReference type="InterPro" id="IPR024084">
    <property type="entry name" value="IsoPropMal-DH-like_dom"/>
</dbReference>
<evidence type="ECO:0000259" key="6">
    <source>
        <dbReference type="SMART" id="SM01329"/>
    </source>
</evidence>
<comment type="subcellular location">
    <subcellularLocation>
        <location evidence="1">Mitochondrion</location>
    </subcellularLocation>
</comment>
<reference evidence="8" key="1">
    <citation type="journal article" date="2019" name="Nat. Commun.">
        <title>Expansion of phycobilisome linker gene families in mesophilic red algae.</title>
        <authorList>
            <person name="Lee J."/>
            <person name="Kim D."/>
            <person name="Bhattacharya D."/>
            <person name="Yoon H.S."/>
        </authorList>
    </citation>
    <scope>NUCLEOTIDE SEQUENCE [LARGE SCALE GENOMIC DNA]</scope>
    <source>
        <strain evidence="8">CCMP 1328</strain>
    </source>
</reference>
<dbReference type="GO" id="GO:0006099">
    <property type="term" value="P:tricarboxylic acid cycle"/>
    <property type="evidence" value="ECO:0007669"/>
    <property type="project" value="UniProtKB-KW"/>
</dbReference>
<dbReference type="PANTHER" id="PTHR11835">
    <property type="entry name" value="DECARBOXYLATING DEHYDROGENASES-ISOCITRATE, ISOPROPYLMALATE, TARTRATE"/>
    <property type="match status" value="1"/>
</dbReference>
<gene>
    <name evidence="7" type="ORF">FVE85_6884</name>
</gene>
<evidence type="ECO:0000256" key="5">
    <source>
        <dbReference type="ARBA" id="ARBA00023128"/>
    </source>
</evidence>
<dbReference type="GO" id="GO:0051287">
    <property type="term" value="F:NAD binding"/>
    <property type="evidence" value="ECO:0007669"/>
    <property type="project" value="InterPro"/>
</dbReference>
<dbReference type="SUPFAM" id="SSF53659">
    <property type="entry name" value="Isocitrate/Isopropylmalate dehydrogenase-like"/>
    <property type="match status" value="1"/>
</dbReference>
<keyword evidence="5" id="KW-0496">Mitochondrion</keyword>
<dbReference type="PANTHER" id="PTHR11835:SF42">
    <property type="entry name" value="ISOCITRATE DEHYDROGENASE [NAD] SUBUNIT BETA, MITOCHONDRIAL"/>
    <property type="match status" value="1"/>
</dbReference>
<dbReference type="Proteomes" id="UP000324585">
    <property type="component" value="Unassembled WGS sequence"/>
</dbReference>
<keyword evidence="3" id="KW-0816">Tricarboxylic acid cycle</keyword>
<name>A0A5J4Z5G9_PORPP</name>
<proteinExistence type="inferred from homology"/>
<dbReference type="InterPro" id="IPR004434">
    <property type="entry name" value="Isocitrate_DH_NAD"/>
</dbReference>
<evidence type="ECO:0000256" key="1">
    <source>
        <dbReference type="ARBA" id="ARBA00004173"/>
    </source>
</evidence>
<dbReference type="NCBIfam" id="TIGR00175">
    <property type="entry name" value="mito_nad_idh"/>
    <property type="match status" value="1"/>
</dbReference>
<evidence type="ECO:0000256" key="2">
    <source>
        <dbReference type="ARBA" id="ARBA00007769"/>
    </source>
</evidence>
<sequence length="391" mass="42412">MRMRRVLRGVGCELWRRGVHGSACVQNAAMGSAPSILKPAASEPRFEFFPSARASHVPRVTLLPGASRGIGKEVLDAMVDIFEAAEVPLRFDRIEFDDDGESLPESVKQTVLANGVAMKGPFFTPTDSPRRSMNVMLRTELELFCNVVHVFNIPGIETRHKNIDIVVIRENTEGEYSGLEHEVVPGVVESLKIITAEKSMRVAEYAFQYAMRNNRRKVTAVHKANIMKAADGLFLECCKEVSKKYPAIEFEGMIVDNACMQMTSKAQQFDVVVLPNLYGNIVGNIASGLVGGAGLFPGMNIGNAAAVFEQGVRHAATSIAGKNVANPTGTILGGCMMLRYLKMDAHATTIESAVMDVYASGNKTKRTPDTGGTGTTKDFAQAVISELDAKH</sequence>
<dbReference type="PROSITE" id="PS00470">
    <property type="entry name" value="IDH_IMDH"/>
    <property type="match status" value="1"/>
</dbReference>
<accession>A0A5J4Z5G9</accession>
<dbReference type="InterPro" id="IPR019818">
    <property type="entry name" value="IsoCit/isopropylmalate_DH_CS"/>
</dbReference>
<dbReference type="Pfam" id="PF00180">
    <property type="entry name" value="Iso_dh"/>
    <property type="match status" value="1"/>
</dbReference>
<keyword evidence="4" id="KW-0809">Transit peptide</keyword>
<dbReference type="AlphaFoldDB" id="A0A5J4Z5G9"/>
<dbReference type="GO" id="GO:0004449">
    <property type="term" value="F:isocitrate dehydrogenase (NAD+) activity"/>
    <property type="evidence" value="ECO:0007669"/>
    <property type="project" value="TreeGrafter"/>
</dbReference>
<dbReference type="GO" id="GO:0000287">
    <property type="term" value="F:magnesium ion binding"/>
    <property type="evidence" value="ECO:0007669"/>
    <property type="project" value="InterPro"/>
</dbReference>